<dbReference type="AlphaFoldDB" id="A0A1T5CG06"/>
<comment type="function">
    <text evidence="3">Nucleoside triphosphate pyrophosphatase that hydrolyzes dTTP and UTP. May have a dual role in cell division arrest and in preventing the incorporation of modified nucleotides into cellular nucleic acids.</text>
</comment>
<dbReference type="SUPFAM" id="SSF52972">
    <property type="entry name" value="ITPase-like"/>
    <property type="match status" value="1"/>
</dbReference>
<dbReference type="OrthoDB" id="9807767at2"/>
<dbReference type="RefSeq" id="WP_159446453.1">
    <property type="nucleotide sequence ID" value="NZ_FUYN01000005.1"/>
</dbReference>
<evidence type="ECO:0000313" key="5">
    <source>
        <dbReference type="Proteomes" id="UP000243406"/>
    </source>
</evidence>
<proteinExistence type="inferred from homology"/>
<sequence>MDIILASASPRRKDILDIFNKDYIIKIPYADETINSEFSPAINAMHIAYLKTKNILQNNPKATIISADTVVAIGDKIFGKPRSAEDAFDMLIQLSGKKHSVITGFCIANSEKNIIYTDYVKTDVTFRNISKKSVETYLSSNEYEDKAGAYAIQGKASVFIDKIEGDYFNIVGLPISEINKVLTELFSLSLI</sequence>
<evidence type="ECO:0000256" key="2">
    <source>
        <dbReference type="ARBA" id="ARBA00022801"/>
    </source>
</evidence>
<dbReference type="Gene3D" id="3.90.950.10">
    <property type="match status" value="1"/>
</dbReference>
<dbReference type="PANTHER" id="PTHR43213">
    <property type="entry name" value="BIFUNCTIONAL DTTP/UTP PYROPHOSPHATASE/METHYLTRANSFERASE PROTEIN-RELATED"/>
    <property type="match status" value="1"/>
</dbReference>
<feature type="site" description="Important for substrate specificity" evidence="3">
    <location>
        <position position="11"/>
    </location>
</feature>
<evidence type="ECO:0000256" key="3">
    <source>
        <dbReference type="HAMAP-Rule" id="MF_00528"/>
    </source>
</evidence>
<dbReference type="GO" id="GO:0036218">
    <property type="term" value="F:dTTP diphosphatase activity"/>
    <property type="evidence" value="ECO:0007669"/>
    <property type="project" value="RHEA"/>
</dbReference>
<dbReference type="EMBL" id="FUYN01000005">
    <property type="protein sequence ID" value="SKB58415.1"/>
    <property type="molecule type" value="Genomic_DNA"/>
</dbReference>
<name>A0A1T5CG06_9FIRM</name>
<protein>
    <recommendedName>
        <fullName evidence="3">dTTP/UTP pyrophosphatase</fullName>
        <shortName evidence="3">dTTPase/UTPase</shortName>
        <ecNumber evidence="3">3.6.1.9</ecNumber>
    </recommendedName>
    <alternativeName>
        <fullName evidence="3">Nucleoside triphosphate pyrophosphatase</fullName>
    </alternativeName>
    <alternativeName>
        <fullName evidence="3">Nucleotide pyrophosphatase</fullName>
        <shortName evidence="3">Nucleotide PPase</shortName>
    </alternativeName>
</protein>
<keyword evidence="2 3" id="KW-0378">Hydrolase</keyword>
<dbReference type="PANTHER" id="PTHR43213:SF5">
    <property type="entry name" value="BIFUNCTIONAL DTTP_UTP PYROPHOSPHATASE_METHYLTRANSFERASE PROTEIN-RELATED"/>
    <property type="match status" value="1"/>
</dbReference>
<dbReference type="InterPro" id="IPR003697">
    <property type="entry name" value="Maf-like"/>
</dbReference>
<dbReference type="GO" id="GO:0009117">
    <property type="term" value="P:nucleotide metabolic process"/>
    <property type="evidence" value="ECO:0007669"/>
    <property type="project" value="UniProtKB-KW"/>
</dbReference>
<comment type="cofactor">
    <cofactor evidence="1 3">
        <name>a divalent metal cation</name>
        <dbReference type="ChEBI" id="CHEBI:60240"/>
    </cofactor>
</comment>
<comment type="catalytic activity">
    <reaction evidence="3">
        <text>dTTP + H2O = dTMP + diphosphate + H(+)</text>
        <dbReference type="Rhea" id="RHEA:28534"/>
        <dbReference type="ChEBI" id="CHEBI:15377"/>
        <dbReference type="ChEBI" id="CHEBI:15378"/>
        <dbReference type="ChEBI" id="CHEBI:33019"/>
        <dbReference type="ChEBI" id="CHEBI:37568"/>
        <dbReference type="ChEBI" id="CHEBI:63528"/>
        <dbReference type="EC" id="3.6.1.9"/>
    </reaction>
</comment>
<dbReference type="CDD" id="cd00555">
    <property type="entry name" value="Maf"/>
    <property type="match status" value="1"/>
</dbReference>
<comment type="caution">
    <text evidence="3">Lacks conserved residue(s) required for the propagation of feature annotation.</text>
</comment>
<dbReference type="EC" id="3.6.1.9" evidence="3"/>
<dbReference type="InterPro" id="IPR029001">
    <property type="entry name" value="ITPase-like_fam"/>
</dbReference>
<feature type="site" description="Important for substrate specificity" evidence="3">
    <location>
        <position position="69"/>
    </location>
</feature>
<accession>A0A1T5CG06</accession>
<feature type="active site" description="Proton acceptor" evidence="3">
    <location>
        <position position="68"/>
    </location>
</feature>
<dbReference type="NCBIfam" id="TIGR00172">
    <property type="entry name" value="maf"/>
    <property type="match status" value="1"/>
</dbReference>
<comment type="catalytic activity">
    <reaction evidence="3">
        <text>UTP + H2O = UMP + diphosphate + H(+)</text>
        <dbReference type="Rhea" id="RHEA:29395"/>
        <dbReference type="ChEBI" id="CHEBI:15377"/>
        <dbReference type="ChEBI" id="CHEBI:15378"/>
        <dbReference type="ChEBI" id="CHEBI:33019"/>
        <dbReference type="ChEBI" id="CHEBI:46398"/>
        <dbReference type="ChEBI" id="CHEBI:57865"/>
        <dbReference type="EC" id="3.6.1.9"/>
    </reaction>
</comment>
<evidence type="ECO:0000256" key="1">
    <source>
        <dbReference type="ARBA" id="ARBA00001968"/>
    </source>
</evidence>
<evidence type="ECO:0000313" key="4">
    <source>
        <dbReference type="EMBL" id="SKB58415.1"/>
    </source>
</evidence>
<reference evidence="5" key="1">
    <citation type="submission" date="2017-02" db="EMBL/GenBank/DDBJ databases">
        <authorList>
            <person name="Varghese N."/>
            <person name="Submissions S."/>
        </authorList>
    </citation>
    <scope>NUCLEOTIDE SEQUENCE [LARGE SCALE GENOMIC DNA]</scope>
    <source>
        <strain evidence="5">ATCC 35199</strain>
    </source>
</reference>
<dbReference type="Pfam" id="PF02545">
    <property type="entry name" value="Maf"/>
    <property type="match status" value="1"/>
</dbReference>
<dbReference type="Proteomes" id="UP000243406">
    <property type="component" value="Unassembled WGS sequence"/>
</dbReference>
<feature type="site" description="Important for substrate specificity" evidence="3">
    <location>
        <position position="153"/>
    </location>
</feature>
<organism evidence="4 5">
    <name type="scientific">Acetoanaerobium noterae</name>
    <dbReference type="NCBI Taxonomy" id="745369"/>
    <lineage>
        <taxon>Bacteria</taxon>
        <taxon>Bacillati</taxon>
        <taxon>Bacillota</taxon>
        <taxon>Clostridia</taxon>
        <taxon>Peptostreptococcales</taxon>
        <taxon>Filifactoraceae</taxon>
        <taxon>Acetoanaerobium</taxon>
    </lineage>
</organism>
<keyword evidence="3" id="KW-0963">Cytoplasm</keyword>
<dbReference type="GO" id="GO:0036221">
    <property type="term" value="F:UTP diphosphatase activity"/>
    <property type="evidence" value="ECO:0007669"/>
    <property type="project" value="RHEA"/>
</dbReference>
<keyword evidence="3" id="KW-0546">Nucleotide metabolism</keyword>
<dbReference type="PIRSF" id="PIRSF006305">
    <property type="entry name" value="Maf"/>
    <property type="match status" value="1"/>
</dbReference>
<dbReference type="GO" id="GO:0005737">
    <property type="term" value="C:cytoplasm"/>
    <property type="evidence" value="ECO:0007669"/>
    <property type="project" value="UniProtKB-SubCell"/>
</dbReference>
<keyword evidence="5" id="KW-1185">Reference proteome</keyword>
<dbReference type="HAMAP" id="MF_00528">
    <property type="entry name" value="Maf"/>
    <property type="match status" value="1"/>
</dbReference>
<comment type="subcellular location">
    <subcellularLocation>
        <location evidence="3">Cytoplasm</location>
    </subcellularLocation>
</comment>
<comment type="similarity">
    <text evidence="3">Belongs to the Maf family. YhdE subfamily.</text>
</comment>
<gene>
    <name evidence="4" type="ORF">SAMN02745120_2167</name>
</gene>